<keyword evidence="1" id="KW-1133">Transmembrane helix</keyword>
<reference evidence="2" key="1">
    <citation type="submission" date="2014-09" db="EMBL/GenBank/DDBJ databases">
        <authorList>
            <person name="Magalhaes I.L.F."/>
            <person name="Oliveira U."/>
            <person name="Santos F.R."/>
            <person name="Vidigal T.H.D.A."/>
            <person name="Brescovit A.D."/>
            <person name="Santos A.J."/>
        </authorList>
    </citation>
    <scope>NUCLEOTIDE SEQUENCE</scope>
    <source>
        <tissue evidence="2">Shoot tissue taken approximately 20 cm above the soil surface</tissue>
    </source>
</reference>
<accession>A0A0A9FV38</accession>
<evidence type="ECO:0000256" key="1">
    <source>
        <dbReference type="SAM" id="Phobius"/>
    </source>
</evidence>
<organism evidence="2">
    <name type="scientific">Arundo donax</name>
    <name type="common">Giant reed</name>
    <name type="synonym">Donax arundinaceus</name>
    <dbReference type="NCBI Taxonomy" id="35708"/>
    <lineage>
        <taxon>Eukaryota</taxon>
        <taxon>Viridiplantae</taxon>
        <taxon>Streptophyta</taxon>
        <taxon>Embryophyta</taxon>
        <taxon>Tracheophyta</taxon>
        <taxon>Spermatophyta</taxon>
        <taxon>Magnoliopsida</taxon>
        <taxon>Liliopsida</taxon>
        <taxon>Poales</taxon>
        <taxon>Poaceae</taxon>
        <taxon>PACMAD clade</taxon>
        <taxon>Arundinoideae</taxon>
        <taxon>Arundineae</taxon>
        <taxon>Arundo</taxon>
    </lineage>
</organism>
<reference evidence="2" key="2">
    <citation type="journal article" date="2015" name="Data Brief">
        <title>Shoot transcriptome of the giant reed, Arundo donax.</title>
        <authorList>
            <person name="Barrero R.A."/>
            <person name="Guerrero F.D."/>
            <person name="Moolhuijzen P."/>
            <person name="Goolsby J.A."/>
            <person name="Tidwell J."/>
            <person name="Bellgard S.E."/>
            <person name="Bellgard M.I."/>
        </authorList>
    </citation>
    <scope>NUCLEOTIDE SEQUENCE</scope>
    <source>
        <tissue evidence="2">Shoot tissue taken approximately 20 cm above the soil surface</tissue>
    </source>
</reference>
<keyword evidence="1" id="KW-0812">Transmembrane</keyword>
<keyword evidence="1" id="KW-0472">Membrane</keyword>
<dbReference type="EMBL" id="GBRH01181176">
    <property type="protein sequence ID" value="JAE16720.1"/>
    <property type="molecule type" value="Transcribed_RNA"/>
</dbReference>
<dbReference type="AlphaFoldDB" id="A0A0A9FV38"/>
<feature type="transmembrane region" description="Helical" evidence="1">
    <location>
        <begin position="34"/>
        <end position="53"/>
    </location>
</feature>
<sequence>MSTIVLQYDFPSQEIVIQFVMEAIQAEAFNPKTLFLIGSYKIGIISSLLFWIFQCFL</sequence>
<evidence type="ECO:0000313" key="2">
    <source>
        <dbReference type="EMBL" id="JAE16720.1"/>
    </source>
</evidence>
<protein>
    <submittedName>
        <fullName evidence="2">Uncharacterized protein</fullName>
    </submittedName>
</protein>
<proteinExistence type="predicted"/>
<dbReference type="Gene3D" id="3.40.50.12650">
    <property type="match status" value="1"/>
</dbReference>
<name>A0A0A9FV38_ARUDO</name>